<evidence type="ECO:0000256" key="6">
    <source>
        <dbReference type="SAM" id="Phobius"/>
    </source>
</evidence>
<keyword evidence="4" id="KW-0862">Zinc</keyword>
<evidence type="ECO:0000256" key="4">
    <source>
        <dbReference type="ARBA" id="ARBA00022833"/>
    </source>
</evidence>
<keyword evidence="6" id="KW-0472">Membrane</keyword>
<feature type="domain" description="Peptidase M16 N-terminal" evidence="7">
    <location>
        <begin position="97"/>
        <end position="222"/>
    </location>
</feature>
<dbReference type="PANTHER" id="PTHR43690">
    <property type="entry name" value="NARDILYSIN"/>
    <property type="match status" value="1"/>
</dbReference>
<evidence type="ECO:0000256" key="2">
    <source>
        <dbReference type="ARBA" id="ARBA00022670"/>
    </source>
</evidence>
<dbReference type="Pfam" id="PF00675">
    <property type="entry name" value="Peptidase_M16"/>
    <property type="match status" value="1"/>
</dbReference>
<keyword evidence="10" id="KW-1185">Reference proteome</keyword>
<comment type="similarity">
    <text evidence="1">Belongs to the peptidase M16 family.</text>
</comment>
<evidence type="ECO:0000313" key="9">
    <source>
        <dbReference type="EMBL" id="PSL04375.1"/>
    </source>
</evidence>
<dbReference type="SUPFAM" id="SSF63411">
    <property type="entry name" value="LuxS/MPP-like metallohydrolase"/>
    <property type="match status" value="4"/>
</dbReference>
<dbReference type="InterPro" id="IPR050626">
    <property type="entry name" value="Peptidase_M16"/>
</dbReference>
<dbReference type="AlphaFoldDB" id="A0A2P8E4H7"/>
<evidence type="ECO:0000259" key="8">
    <source>
        <dbReference type="Pfam" id="PF05193"/>
    </source>
</evidence>
<gene>
    <name evidence="9" type="ORF">CLV48_105117</name>
</gene>
<evidence type="ECO:0000259" key="7">
    <source>
        <dbReference type="Pfam" id="PF00675"/>
    </source>
</evidence>
<dbReference type="InterPro" id="IPR011765">
    <property type="entry name" value="Pept_M16_N"/>
</dbReference>
<reference evidence="9 10" key="1">
    <citation type="submission" date="2018-03" db="EMBL/GenBank/DDBJ databases">
        <title>Genomic Encyclopedia of Archaeal and Bacterial Type Strains, Phase II (KMG-II): from individual species to whole genera.</title>
        <authorList>
            <person name="Goeker M."/>
        </authorList>
    </citation>
    <scope>NUCLEOTIDE SEQUENCE [LARGE SCALE GENOMIC DNA]</scope>
    <source>
        <strain evidence="9 10">DSM 28057</strain>
    </source>
</reference>
<proteinExistence type="inferred from homology"/>
<evidence type="ECO:0000256" key="3">
    <source>
        <dbReference type="ARBA" id="ARBA00022801"/>
    </source>
</evidence>
<dbReference type="PANTHER" id="PTHR43690:SF34">
    <property type="entry name" value="ZINC PROTEASE PQQL-LIKE"/>
    <property type="match status" value="1"/>
</dbReference>
<feature type="domain" description="Peptidase M16 C-terminal" evidence="8">
    <location>
        <begin position="742"/>
        <end position="910"/>
    </location>
</feature>
<keyword evidence="6" id="KW-0812">Transmembrane</keyword>
<keyword evidence="5" id="KW-0482">Metalloprotease</keyword>
<comment type="caution">
    <text evidence="9">The sequence shown here is derived from an EMBL/GenBank/DDBJ whole genome shotgun (WGS) entry which is preliminary data.</text>
</comment>
<dbReference type="GO" id="GO:0046872">
    <property type="term" value="F:metal ion binding"/>
    <property type="evidence" value="ECO:0007669"/>
    <property type="project" value="InterPro"/>
</dbReference>
<name>A0A2P8E4H7_9BACT</name>
<dbReference type="EMBL" id="PYGF01000005">
    <property type="protein sequence ID" value="PSL04375.1"/>
    <property type="molecule type" value="Genomic_DNA"/>
</dbReference>
<dbReference type="Proteomes" id="UP000240708">
    <property type="component" value="Unassembled WGS sequence"/>
</dbReference>
<sequence>MEEIRTTFGKVTGSGFIFNTRISSLNEATFKSFYYFVCFNQALLKMKTNKSLTSLFVLFIICIVHSFAQVNFSDEVPLDPRVRRGVLSNGLTYYIQQNPKPENKVELRLAVNAGSVLESKKQLGLAHFTEHMAFNGTRNFEKNELVSYLQSIGVSFGADLNAYTSFDETVYILPIPSDDEEKLRSGFLVLSDWAGGILMRGEDIDAERGIIVEEWRTGQGYSQRLRDQYLPIMLHNSQYADRLPIGKMEVIKNFEYETIRQFYRDWYRPNNMAVIAVGDEDPDKLLALIEEYFGSWENPRNAPKRKFFEVPEHKETFVSILTDPEAPGIQIQLFYKHKALPLSTKEDYRNFLLRTLYGGMLTQRLDEIRQKPDAPFIFAGTGYGNFVRDLDYFSASGVVAPGKVEAGIQALIAENERVASFGFTQGELDRVKRSVLNSAERAFKEMDKTESSALVGRYVNHYLNGRFAEGEAWKYEFYREILPKITLEELNALAKTLVREDNRVIIVTAPDSEKENLPTEKQVLALFDAVGKMDLQPYEEKLLAENLLENLPAPGRIETMEHISPIDVYEIILSNGVKVFVKPTDFKNDEIVFSVRGEGGVSLFGDEDHYSASYAGVLVNVMGVGEFNPTDLRKILAGKSVSVTPNLGTYSQTISGSASPKDLEMAMQLIYLYFTAPREDRQLFDVFINNQKTQLASAQSNPDYQFSKELNRILVNGNLRATSIYAPEELAKIDMPRALEIYAESFSNAANFEFFFTGNIDLETFKPLLEQYVASLPSNPDQLDKFRDLGIRTPRGKSETIKVGTDEKSQVILFFSDEVEYDRKKATDIYYLGEILTIKLIETLREEIGGVYGVGASGSLGIQPVGNFSFSIGFPCSPDMVDSLIEAAWAEIRKIQENGPLEDDLNKVKEKRRLALEENLKRNNYWNAQLSAIRLYGLPFDAILEAKDYIEAVSVERIQKVAQEFLVKENLLEIKKYPLGRE</sequence>
<dbReference type="InterPro" id="IPR011249">
    <property type="entry name" value="Metalloenz_LuxS/M16"/>
</dbReference>
<dbReference type="Gene3D" id="3.30.830.10">
    <property type="entry name" value="Metalloenzyme, LuxS/M16 peptidase-like"/>
    <property type="match status" value="4"/>
</dbReference>
<protein>
    <submittedName>
        <fullName evidence="9">Zinc protease</fullName>
    </submittedName>
</protein>
<dbReference type="Pfam" id="PF05193">
    <property type="entry name" value="Peptidase_M16_C"/>
    <property type="match status" value="2"/>
</dbReference>
<feature type="domain" description="Peptidase M16 C-terminal" evidence="8">
    <location>
        <begin position="254"/>
        <end position="434"/>
    </location>
</feature>
<organism evidence="9 10">
    <name type="scientific">Cecembia rubra</name>
    <dbReference type="NCBI Taxonomy" id="1485585"/>
    <lineage>
        <taxon>Bacteria</taxon>
        <taxon>Pseudomonadati</taxon>
        <taxon>Bacteroidota</taxon>
        <taxon>Cytophagia</taxon>
        <taxon>Cytophagales</taxon>
        <taxon>Cyclobacteriaceae</taxon>
        <taxon>Cecembia</taxon>
    </lineage>
</organism>
<keyword evidence="6" id="KW-1133">Transmembrane helix</keyword>
<accession>A0A2P8E4H7</accession>
<evidence type="ECO:0000256" key="5">
    <source>
        <dbReference type="ARBA" id="ARBA00023049"/>
    </source>
</evidence>
<dbReference type="GO" id="GO:0006508">
    <property type="term" value="P:proteolysis"/>
    <property type="evidence" value="ECO:0007669"/>
    <property type="project" value="UniProtKB-KW"/>
</dbReference>
<keyword evidence="2 9" id="KW-0645">Protease</keyword>
<keyword evidence="3" id="KW-0378">Hydrolase</keyword>
<evidence type="ECO:0000256" key="1">
    <source>
        <dbReference type="ARBA" id="ARBA00007261"/>
    </source>
</evidence>
<dbReference type="GO" id="GO:0008237">
    <property type="term" value="F:metallopeptidase activity"/>
    <property type="evidence" value="ECO:0007669"/>
    <property type="project" value="UniProtKB-KW"/>
</dbReference>
<feature type="transmembrane region" description="Helical" evidence="6">
    <location>
        <begin position="52"/>
        <end position="72"/>
    </location>
</feature>
<dbReference type="InterPro" id="IPR007863">
    <property type="entry name" value="Peptidase_M16_C"/>
</dbReference>
<evidence type="ECO:0000313" key="10">
    <source>
        <dbReference type="Proteomes" id="UP000240708"/>
    </source>
</evidence>